<feature type="region of interest" description="Disordered" evidence="1">
    <location>
        <begin position="74"/>
        <end position="94"/>
    </location>
</feature>
<feature type="compositionally biased region" description="Acidic residues" evidence="1">
    <location>
        <begin position="74"/>
        <end position="83"/>
    </location>
</feature>
<keyword evidence="4" id="KW-1185">Reference proteome</keyword>
<evidence type="ECO:0000256" key="1">
    <source>
        <dbReference type="SAM" id="MobiDB-lite"/>
    </source>
</evidence>
<feature type="chain" id="PRO_5035174362" evidence="2">
    <location>
        <begin position="47"/>
        <end position="94"/>
    </location>
</feature>
<keyword evidence="2" id="KW-0732">Signal</keyword>
<sequence length="94" mass="10771">GRRWRRGRNKRGLFAMLSAATDATFQRRNWKMVVWVLLSLLPLVVGDRPGFSEDQVDAVGLVTSMLDEQPFDALPEEDEDMGDEDGHPLWHNTF</sequence>
<proteinExistence type="predicted"/>
<gene>
    <name evidence="3" type="ORF">DAT39_015810</name>
</gene>
<accession>A0A8J4XC95</accession>
<dbReference type="AlphaFoldDB" id="A0A8J4XC95"/>
<dbReference type="Proteomes" id="UP000727407">
    <property type="component" value="Unassembled WGS sequence"/>
</dbReference>
<reference evidence="3" key="1">
    <citation type="submission" date="2020-07" db="EMBL/GenBank/DDBJ databases">
        <title>Clarias magur genome sequencing, assembly and annotation.</title>
        <authorList>
            <person name="Kushwaha B."/>
            <person name="Kumar R."/>
            <person name="Das P."/>
            <person name="Joshi C.G."/>
            <person name="Kumar D."/>
            <person name="Nagpure N.S."/>
            <person name="Pandey M."/>
            <person name="Agarwal S."/>
            <person name="Srivastava S."/>
            <person name="Singh M."/>
            <person name="Sahoo L."/>
            <person name="Jayasankar P."/>
            <person name="Meher P.K."/>
            <person name="Koringa P.G."/>
            <person name="Iquebal M.A."/>
            <person name="Das S.P."/>
            <person name="Bit A."/>
            <person name="Patnaik S."/>
            <person name="Patel N."/>
            <person name="Shah T.M."/>
            <person name="Hinsu A."/>
            <person name="Jena J.K."/>
        </authorList>
    </citation>
    <scope>NUCLEOTIDE SEQUENCE</scope>
    <source>
        <strain evidence="3">CIFAMagur01</strain>
        <tissue evidence="3">Testis</tissue>
    </source>
</reference>
<dbReference type="EMBL" id="QNUK01000371">
    <property type="protein sequence ID" value="KAF5894495.1"/>
    <property type="molecule type" value="Genomic_DNA"/>
</dbReference>
<comment type="caution">
    <text evidence="3">The sequence shown here is derived from an EMBL/GenBank/DDBJ whole genome shotgun (WGS) entry which is preliminary data.</text>
</comment>
<protein>
    <submittedName>
        <fullName evidence="3">Artemin-like</fullName>
    </submittedName>
</protein>
<organism evidence="3 4">
    <name type="scientific">Clarias magur</name>
    <name type="common">Asian catfish</name>
    <name type="synonym">Macropteronotus magur</name>
    <dbReference type="NCBI Taxonomy" id="1594786"/>
    <lineage>
        <taxon>Eukaryota</taxon>
        <taxon>Metazoa</taxon>
        <taxon>Chordata</taxon>
        <taxon>Craniata</taxon>
        <taxon>Vertebrata</taxon>
        <taxon>Euteleostomi</taxon>
        <taxon>Actinopterygii</taxon>
        <taxon>Neopterygii</taxon>
        <taxon>Teleostei</taxon>
        <taxon>Ostariophysi</taxon>
        <taxon>Siluriformes</taxon>
        <taxon>Clariidae</taxon>
        <taxon>Clarias</taxon>
    </lineage>
</organism>
<feature type="non-terminal residue" evidence="3">
    <location>
        <position position="94"/>
    </location>
</feature>
<evidence type="ECO:0000256" key="2">
    <source>
        <dbReference type="SAM" id="SignalP"/>
    </source>
</evidence>
<evidence type="ECO:0000313" key="4">
    <source>
        <dbReference type="Proteomes" id="UP000727407"/>
    </source>
</evidence>
<evidence type="ECO:0000313" key="3">
    <source>
        <dbReference type="EMBL" id="KAF5894495.1"/>
    </source>
</evidence>
<feature type="signal peptide" evidence="2">
    <location>
        <begin position="1"/>
        <end position="46"/>
    </location>
</feature>
<name>A0A8J4XC95_CLAMG</name>
<dbReference type="OrthoDB" id="9936891at2759"/>
<feature type="non-terminal residue" evidence="3">
    <location>
        <position position="1"/>
    </location>
</feature>